<dbReference type="CDD" id="cd16917">
    <property type="entry name" value="HATPase_UhpB-NarQ-NarX-like"/>
    <property type="match status" value="1"/>
</dbReference>
<keyword evidence="7" id="KW-1133">Transmembrane helix</keyword>
<evidence type="ECO:0000256" key="1">
    <source>
        <dbReference type="ARBA" id="ARBA00000085"/>
    </source>
</evidence>
<dbReference type="OrthoDB" id="9797605at2"/>
<feature type="transmembrane region" description="Helical" evidence="7">
    <location>
        <begin position="6"/>
        <end position="32"/>
    </location>
</feature>
<dbReference type="Gene3D" id="1.20.5.1930">
    <property type="match status" value="1"/>
</dbReference>
<dbReference type="Pfam" id="PF02518">
    <property type="entry name" value="HATPase_c"/>
    <property type="match status" value="1"/>
</dbReference>
<name>A0A3D8GNR2_9BACI</name>
<gene>
    <name evidence="11" type="ORF">DRW41_16365</name>
</gene>
<dbReference type="InterPro" id="IPR003594">
    <property type="entry name" value="HATPase_dom"/>
</dbReference>
<comment type="catalytic activity">
    <reaction evidence="1">
        <text>ATP + protein L-histidine = ADP + protein N-phospho-L-histidine.</text>
        <dbReference type="EC" id="2.7.13.3"/>
    </reaction>
</comment>
<keyword evidence="7" id="KW-0812">Transmembrane</keyword>
<accession>A0A3D8GNR2</accession>
<evidence type="ECO:0000259" key="9">
    <source>
        <dbReference type="Pfam" id="PF07730"/>
    </source>
</evidence>
<dbReference type="PANTHER" id="PTHR24421:SF63">
    <property type="entry name" value="SENSOR HISTIDINE KINASE DESK"/>
    <property type="match status" value="1"/>
</dbReference>
<protein>
    <recommendedName>
        <fullName evidence="2">histidine kinase</fullName>
        <ecNumber evidence="2">2.7.13.3</ecNumber>
    </recommendedName>
</protein>
<dbReference type="AlphaFoldDB" id="A0A3D8GNR2"/>
<dbReference type="EC" id="2.7.13.3" evidence="2"/>
<reference evidence="11 12" key="1">
    <citation type="submission" date="2018-07" db="EMBL/GenBank/DDBJ databases">
        <title>Bacillus sp. YLB-04 draft genome sequence.</title>
        <authorList>
            <person name="Yu L."/>
            <person name="Tang X."/>
        </authorList>
    </citation>
    <scope>NUCLEOTIDE SEQUENCE [LARGE SCALE GENOMIC DNA]</scope>
    <source>
        <strain evidence="11 12">YLB-04</strain>
    </source>
</reference>
<keyword evidence="6" id="KW-0175">Coiled coil</keyword>
<evidence type="ECO:0000256" key="2">
    <source>
        <dbReference type="ARBA" id="ARBA00012438"/>
    </source>
</evidence>
<evidence type="ECO:0000256" key="5">
    <source>
        <dbReference type="ARBA" id="ARBA00023012"/>
    </source>
</evidence>
<organism evidence="11 12">
    <name type="scientific">Neobacillus piezotolerans</name>
    <dbReference type="NCBI Taxonomy" id="2259171"/>
    <lineage>
        <taxon>Bacteria</taxon>
        <taxon>Bacillati</taxon>
        <taxon>Bacillota</taxon>
        <taxon>Bacilli</taxon>
        <taxon>Bacillales</taxon>
        <taxon>Bacillaceae</taxon>
        <taxon>Neobacillus</taxon>
    </lineage>
</organism>
<keyword evidence="5" id="KW-0902">Two-component regulatory system</keyword>
<evidence type="ECO:0000256" key="4">
    <source>
        <dbReference type="ARBA" id="ARBA00022777"/>
    </source>
</evidence>
<dbReference type="SUPFAM" id="SSF55874">
    <property type="entry name" value="ATPase domain of HSP90 chaperone/DNA topoisomerase II/histidine kinase"/>
    <property type="match status" value="1"/>
</dbReference>
<evidence type="ECO:0000256" key="3">
    <source>
        <dbReference type="ARBA" id="ARBA00022679"/>
    </source>
</evidence>
<evidence type="ECO:0000259" key="10">
    <source>
        <dbReference type="Pfam" id="PF23540"/>
    </source>
</evidence>
<dbReference type="GO" id="GO:0000155">
    <property type="term" value="F:phosphorelay sensor kinase activity"/>
    <property type="evidence" value="ECO:0007669"/>
    <property type="project" value="InterPro"/>
</dbReference>
<keyword evidence="4 11" id="KW-0418">Kinase</keyword>
<dbReference type="Proteomes" id="UP000257144">
    <property type="component" value="Unassembled WGS sequence"/>
</dbReference>
<dbReference type="EMBL" id="QNQT01000008">
    <property type="protein sequence ID" value="RDU35716.1"/>
    <property type="molecule type" value="Genomic_DNA"/>
</dbReference>
<feature type="transmembrane region" description="Helical" evidence="7">
    <location>
        <begin position="64"/>
        <end position="95"/>
    </location>
</feature>
<dbReference type="GO" id="GO:0016020">
    <property type="term" value="C:membrane"/>
    <property type="evidence" value="ECO:0007669"/>
    <property type="project" value="InterPro"/>
</dbReference>
<dbReference type="RefSeq" id="WP_115453094.1">
    <property type="nucleotide sequence ID" value="NZ_QNQT01000008.1"/>
</dbReference>
<dbReference type="Gene3D" id="3.30.565.10">
    <property type="entry name" value="Histidine kinase-like ATPase, C-terminal domain"/>
    <property type="match status" value="1"/>
</dbReference>
<dbReference type="InterPro" id="IPR050482">
    <property type="entry name" value="Sensor_HK_TwoCompSys"/>
</dbReference>
<dbReference type="Pfam" id="PF23540">
    <property type="entry name" value="DesK_N"/>
    <property type="match status" value="1"/>
</dbReference>
<evidence type="ECO:0000313" key="11">
    <source>
        <dbReference type="EMBL" id="RDU35716.1"/>
    </source>
</evidence>
<evidence type="ECO:0000313" key="12">
    <source>
        <dbReference type="Proteomes" id="UP000257144"/>
    </source>
</evidence>
<feature type="transmembrane region" description="Helical" evidence="7">
    <location>
        <begin position="39"/>
        <end position="58"/>
    </location>
</feature>
<feature type="domain" description="Signal transduction histidine kinase subgroup 3 dimerisation and phosphoacceptor" evidence="9">
    <location>
        <begin position="179"/>
        <end position="242"/>
    </location>
</feature>
<keyword evidence="12" id="KW-1185">Reference proteome</keyword>
<feature type="domain" description="Histidine kinase/HSP90-like ATPase" evidence="8">
    <location>
        <begin position="281"/>
        <end position="366"/>
    </location>
</feature>
<dbReference type="GO" id="GO:0046983">
    <property type="term" value="F:protein dimerization activity"/>
    <property type="evidence" value="ECO:0007669"/>
    <property type="project" value="InterPro"/>
</dbReference>
<feature type="coiled-coil region" evidence="6">
    <location>
        <begin position="150"/>
        <end position="181"/>
    </location>
</feature>
<comment type="caution">
    <text evidence="11">The sequence shown here is derived from an EMBL/GenBank/DDBJ whole genome shotgun (WGS) entry which is preliminary data.</text>
</comment>
<sequence length="378" mass="42954">MFKKYWALLGSTGISPYIWTILGILPFYFIYLSSSTVRIMAGIILTLAFFAIYRLAFISKGWTVYVWTLLLIGISIALTSLFSYVYFAFFIAYFIGNIKNKIPFYILYSINLAGMVIAINLKIILRDEFLLRQLPLVIIVLLSLILLPFSLRHRNERGLLEEKLEDANKRISELIKIEERQRIARDLHDTLGQKLSLIGLKSDLARRLISKDPARAADELKDVQQTARTALNEVRKMVAEMRGIRLSEEIVRVQEMLKAAQIKFSGSQEWSLPNVPLLVENILSMCLKEAVTNVVRHSKATHCEITLSHTNKEISLSVKDNGIGNVGKEHFLKGSGLSGMRERLDFVNGTLEVVSDDGTELLIRVPTIVKHLEREGMR</sequence>
<dbReference type="InterPro" id="IPR036890">
    <property type="entry name" value="HATPase_C_sf"/>
</dbReference>
<proteinExistence type="predicted"/>
<evidence type="ECO:0000256" key="7">
    <source>
        <dbReference type="SAM" id="Phobius"/>
    </source>
</evidence>
<dbReference type="Pfam" id="PF07730">
    <property type="entry name" value="HisKA_3"/>
    <property type="match status" value="1"/>
</dbReference>
<feature type="domain" description="DesK/YvfT N-terminal" evidence="10">
    <location>
        <begin position="8"/>
        <end position="150"/>
    </location>
</feature>
<dbReference type="PANTHER" id="PTHR24421">
    <property type="entry name" value="NITRATE/NITRITE SENSOR PROTEIN NARX-RELATED"/>
    <property type="match status" value="1"/>
</dbReference>
<evidence type="ECO:0000259" key="8">
    <source>
        <dbReference type="Pfam" id="PF02518"/>
    </source>
</evidence>
<dbReference type="InterPro" id="IPR011712">
    <property type="entry name" value="Sig_transdc_His_kin_sub3_dim/P"/>
</dbReference>
<feature type="transmembrane region" description="Helical" evidence="7">
    <location>
        <begin position="102"/>
        <end position="124"/>
    </location>
</feature>
<keyword evidence="3" id="KW-0808">Transferase</keyword>
<feature type="transmembrane region" description="Helical" evidence="7">
    <location>
        <begin position="130"/>
        <end position="151"/>
    </location>
</feature>
<dbReference type="InterPro" id="IPR056374">
    <property type="entry name" value="DesK/YvfT_N"/>
</dbReference>
<keyword evidence="7" id="KW-0472">Membrane</keyword>
<evidence type="ECO:0000256" key="6">
    <source>
        <dbReference type="SAM" id="Coils"/>
    </source>
</evidence>